<sequence>MNTVQQLAGLGQSIWYDNIERGLLDNGAMAGMIARGEIRGVTSNPSIFLNAITKTGDYDAGLLPLIAAGHDAPAIFWELAIEDIRAATDLFRPLYDETNGGDGYVSLEVNPDLAHDTAATLAETKTLWRRVDRPNLMIKIPATEAGIPAIRAAIAAGINVNVTLIFARERYRAVMDAYLSGLEDRVAAGQPIDGIASVASFFVSRVDSNVDKKLQGIIKEGGARAAAAEALLGRAAIANARLAYADFRQVFGDERFARLRAAGGRVQRPLWASTGTKNPAYSDVVYVDELVGPDTVNTVPPQTLAALLDHGVARPTLEQHIAEARRVEAELEGLGISLAEVTADLEREGVQSFKDAFATLLAAVEERRRSAVAAD</sequence>
<dbReference type="AlphaFoldDB" id="A0A160T2T5"/>
<dbReference type="PANTHER" id="PTHR10683:SF31">
    <property type="entry name" value="TRANSALDOLASE"/>
    <property type="match status" value="1"/>
</dbReference>
<comment type="similarity">
    <text evidence="4 11">Belongs to the transaldolase family. Type 2 subfamily.</text>
</comment>
<dbReference type="InterPro" id="IPR004732">
    <property type="entry name" value="Transaldolase_2"/>
</dbReference>
<dbReference type="Pfam" id="PF00923">
    <property type="entry name" value="TAL_FSA"/>
    <property type="match status" value="1"/>
</dbReference>
<evidence type="ECO:0000256" key="1">
    <source>
        <dbReference type="ARBA" id="ARBA00003518"/>
    </source>
</evidence>
<dbReference type="OrthoDB" id="140919at2"/>
<gene>
    <name evidence="11 12" type="primary">tal</name>
    <name evidence="12" type="ORF">CFX0092_A0922</name>
</gene>
<name>A0A160T2T5_9CHLR</name>
<dbReference type="PIRSF" id="PIRSF036915">
    <property type="entry name" value="Trnald_Bac_Plnt"/>
    <property type="match status" value="1"/>
</dbReference>
<dbReference type="EC" id="2.2.1.2" evidence="5 11"/>
<dbReference type="GO" id="GO:0005737">
    <property type="term" value="C:cytoplasm"/>
    <property type="evidence" value="ECO:0007669"/>
    <property type="project" value="UniProtKB-SubCell"/>
</dbReference>
<keyword evidence="8 11" id="KW-0570">Pentose shunt</keyword>
<evidence type="ECO:0000256" key="5">
    <source>
        <dbReference type="ARBA" id="ARBA00013151"/>
    </source>
</evidence>
<keyword evidence="9 11" id="KW-0704">Schiff base</keyword>
<evidence type="ECO:0000256" key="8">
    <source>
        <dbReference type="ARBA" id="ARBA00023126"/>
    </source>
</evidence>
<reference evidence="12" key="1">
    <citation type="submission" date="2016-01" db="EMBL/GenBank/DDBJ databases">
        <authorList>
            <person name="Mcilroy J.S."/>
            <person name="Karst M S."/>
            <person name="Albertsen M."/>
        </authorList>
    </citation>
    <scope>NUCLEOTIDE SEQUENCE</scope>
    <source>
        <strain evidence="12">Cfx-K</strain>
    </source>
</reference>
<dbReference type="Proteomes" id="UP000215027">
    <property type="component" value="Chromosome I"/>
</dbReference>
<dbReference type="GO" id="GO:0005975">
    <property type="term" value="P:carbohydrate metabolic process"/>
    <property type="evidence" value="ECO:0007669"/>
    <property type="project" value="InterPro"/>
</dbReference>
<keyword evidence="7 11" id="KW-0808">Transferase</keyword>
<dbReference type="InterPro" id="IPR018225">
    <property type="entry name" value="Transaldolase_AS"/>
</dbReference>
<protein>
    <recommendedName>
        <fullName evidence="5 11">Transaldolase</fullName>
        <ecNumber evidence="5 11">2.2.1.2</ecNumber>
    </recommendedName>
</protein>
<dbReference type="PANTHER" id="PTHR10683">
    <property type="entry name" value="TRANSALDOLASE"/>
    <property type="match status" value="1"/>
</dbReference>
<dbReference type="SUPFAM" id="SSF51569">
    <property type="entry name" value="Aldolase"/>
    <property type="match status" value="1"/>
</dbReference>
<dbReference type="GO" id="GO:0004801">
    <property type="term" value="F:transaldolase activity"/>
    <property type="evidence" value="ECO:0007669"/>
    <property type="project" value="UniProtKB-UniRule"/>
</dbReference>
<keyword evidence="13" id="KW-1185">Reference proteome</keyword>
<dbReference type="UniPathway" id="UPA00115">
    <property type="reaction ID" value="UER00414"/>
</dbReference>
<dbReference type="GO" id="GO:0006098">
    <property type="term" value="P:pentose-phosphate shunt"/>
    <property type="evidence" value="ECO:0007669"/>
    <property type="project" value="UniProtKB-UniRule"/>
</dbReference>
<accession>A0A160T2T5</accession>
<evidence type="ECO:0000256" key="9">
    <source>
        <dbReference type="ARBA" id="ARBA00023270"/>
    </source>
</evidence>
<evidence type="ECO:0000256" key="11">
    <source>
        <dbReference type="HAMAP-Rule" id="MF_00493"/>
    </source>
</evidence>
<comment type="catalytic activity">
    <reaction evidence="10 11">
        <text>D-sedoheptulose 7-phosphate + D-glyceraldehyde 3-phosphate = D-erythrose 4-phosphate + beta-D-fructose 6-phosphate</text>
        <dbReference type="Rhea" id="RHEA:17053"/>
        <dbReference type="ChEBI" id="CHEBI:16897"/>
        <dbReference type="ChEBI" id="CHEBI:57483"/>
        <dbReference type="ChEBI" id="CHEBI:57634"/>
        <dbReference type="ChEBI" id="CHEBI:59776"/>
        <dbReference type="EC" id="2.2.1.2"/>
    </reaction>
</comment>
<evidence type="ECO:0000256" key="4">
    <source>
        <dbReference type="ARBA" id="ARBA00008426"/>
    </source>
</evidence>
<evidence type="ECO:0000313" key="12">
    <source>
        <dbReference type="EMBL" id="CUS02800.2"/>
    </source>
</evidence>
<feature type="active site" description="Schiff-base intermediate with substrate" evidence="11">
    <location>
        <position position="139"/>
    </location>
</feature>
<dbReference type="PROSITE" id="PS01054">
    <property type="entry name" value="TRANSALDOLASE_1"/>
    <property type="match status" value="1"/>
</dbReference>
<evidence type="ECO:0000256" key="3">
    <source>
        <dbReference type="ARBA" id="ARBA00004857"/>
    </source>
</evidence>
<dbReference type="NCBIfam" id="TIGR00876">
    <property type="entry name" value="tal_mycobact"/>
    <property type="match status" value="1"/>
</dbReference>
<dbReference type="InterPro" id="IPR001585">
    <property type="entry name" value="TAL/FSA"/>
</dbReference>
<dbReference type="EMBL" id="LN890655">
    <property type="protein sequence ID" value="CUS02800.2"/>
    <property type="molecule type" value="Genomic_DNA"/>
</dbReference>
<evidence type="ECO:0000256" key="6">
    <source>
        <dbReference type="ARBA" id="ARBA00022490"/>
    </source>
</evidence>
<evidence type="ECO:0000256" key="7">
    <source>
        <dbReference type="ARBA" id="ARBA00022679"/>
    </source>
</evidence>
<comment type="subcellular location">
    <subcellularLocation>
        <location evidence="2 11">Cytoplasm</location>
    </subcellularLocation>
</comment>
<dbReference type="KEGG" id="pbf:CFX0092_A0922"/>
<dbReference type="CDD" id="cd00955">
    <property type="entry name" value="Transaldolase_like"/>
    <property type="match status" value="1"/>
</dbReference>
<evidence type="ECO:0000256" key="10">
    <source>
        <dbReference type="ARBA" id="ARBA00048810"/>
    </source>
</evidence>
<comment type="function">
    <text evidence="1 11">Transaldolase is important for the balance of metabolites in the pentose-phosphate pathway.</text>
</comment>
<dbReference type="Gene3D" id="3.20.20.70">
    <property type="entry name" value="Aldolase class I"/>
    <property type="match status" value="1"/>
</dbReference>
<evidence type="ECO:0000313" key="13">
    <source>
        <dbReference type="Proteomes" id="UP000215027"/>
    </source>
</evidence>
<dbReference type="NCBIfam" id="NF002881">
    <property type="entry name" value="PRK03343.1"/>
    <property type="match status" value="1"/>
</dbReference>
<keyword evidence="6 11" id="KW-0963">Cytoplasm</keyword>
<dbReference type="InterPro" id="IPR013785">
    <property type="entry name" value="Aldolase_TIM"/>
</dbReference>
<comment type="pathway">
    <text evidence="3 11">Carbohydrate degradation; pentose phosphate pathway; D-glyceraldehyde 3-phosphate and beta-D-fructose 6-phosphate from D-ribose 5-phosphate and D-xylulose 5-phosphate (non-oxidative stage): step 2/3.</text>
</comment>
<proteinExistence type="inferred from homology"/>
<dbReference type="HAMAP" id="MF_00493">
    <property type="entry name" value="Transaldolase_2"/>
    <property type="match status" value="1"/>
</dbReference>
<evidence type="ECO:0000256" key="2">
    <source>
        <dbReference type="ARBA" id="ARBA00004496"/>
    </source>
</evidence>
<dbReference type="RefSeq" id="WP_095042373.1">
    <property type="nucleotide sequence ID" value="NZ_LN890655.1"/>
</dbReference>
<organism evidence="12 13">
    <name type="scientific">Candidatus Promineifilum breve</name>
    <dbReference type="NCBI Taxonomy" id="1806508"/>
    <lineage>
        <taxon>Bacteria</taxon>
        <taxon>Bacillati</taxon>
        <taxon>Chloroflexota</taxon>
        <taxon>Ardenticatenia</taxon>
        <taxon>Candidatus Promineifilales</taxon>
        <taxon>Candidatus Promineifilaceae</taxon>
        <taxon>Candidatus Promineifilum</taxon>
    </lineage>
</organism>